<keyword evidence="11" id="KW-1185">Reference proteome</keyword>
<proteinExistence type="inferred from homology"/>
<dbReference type="CDD" id="cd09597">
    <property type="entry name" value="M4_TLP"/>
    <property type="match status" value="1"/>
</dbReference>
<dbReference type="EC" id="3.4.24.-" evidence="7"/>
<protein>
    <recommendedName>
        <fullName evidence="7">Neutral metalloproteinase</fullName>
        <ecNumber evidence="7">3.4.24.-</ecNumber>
    </recommendedName>
</protein>
<dbReference type="Gene3D" id="1.10.390.10">
    <property type="entry name" value="Neutral Protease Domain 2"/>
    <property type="match status" value="1"/>
</dbReference>
<dbReference type="Gene3D" id="3.10.170.10">
    <property type="match status" value="1"/>
</dbReference>
<evidence type="ECO:0000256" key="6">
    <source>
        <dbReference type="ARBA" id="ARBA00023049"/>
    </source>
</evidence>
<dbReference type="InterPro" id="IPR050728">
    <property type="entry name" value="Zinc_Metalloprotease_M4"/>
</dbReference>
<dbReference type="RefSeq" id="WP_396686143.1">
    <property type="nucleotide sequence ID" value="NZ_JBIRPU010000090.1"/>
</dbReference>
<comment type="similarity">
    <text evidence="1 7">Belongs to the peptidase M4 family.</text>
</comment>
<feature type="non-terminal residue" evidence="10">
    <location>
        <position position="433"/>
    </location>
</feature>
<evidence type="ECO:0000313" key="10">
    <source>
        <dbReference type="EMBL" id="MFI0797295.1"/>
    </source>
</evidence>
<evidence type="ECO:0000313" key="11">
    <source>
        <dbReference type="Proteomes" id="UP001611075"/>
    </source>
</evidence>
<comment type="cofactor">
    <cofactor evidence="7">
        <name>Zn(2+)</name>
        <dbReference type="ChEBI" id="CHEBI:29105"/>
    </cofactor>
</comment>
<dbReference type="InterPro" id="IPR023612">
    <property type="entry name" value="Peptidase_M4"/>
</dbReference>
<dbReference type="PANTHER" id="PTHR33794:SF1">
    <property type="entry name" value="BACILLOLYSIN"/>
    <property type="match status" value="1"/>
</dbReference>
<evidence type="ECO:0000259" key="8">
    <source>
        <dbReference type="Pfam" id="PF01447"/>
    </source>
</evidence>
<keyword evidence="6 7" id="KW-0482">Metalloprotease</keyword>
<organism evidence="10 11">
    <name type="scientific">Micromonospora rubida</name>
    <dbReference type="NCBI Taxonomy" id="2697657"/>
    <lineage>
        <taxon>Bacteria</taxon>
        <taxon>Bacillati</taxon>
        <taxon>Actinomycetota</taxon>
        <taxon>Actinomycetes</taxon>
        <taxon>Micromonosporales</taxon>
        <taxon>Micromonosporaceae</taxon>
        <taxon>Micromonospora</taxon>
    </lineage>
</organism>
<dbReference type="Pfam" id="PF02868">
    <property type="entry name" value="Peptidase_M4_C"/>
    <property type="match status" value="1"/>
</dbReference>
<feature type="domain" description="Peptidase M4" evidence="8">
    <location>
        <begin position="30"/>
        <end position="174"/>
    </location>
</feature>
<sequence>DGQTPSKLHVISDALTGTLIGSYDEIESVTGSGTGIYTGAVSVDTTLSGSTYQMIDPVRGNGRTCDMNNGTSTCTTFTDADNVWGTGANTNRQSAGVDAHFGAAMTFDYFKNVHGRNGIFGNGAGVPSRVHYGNAYVNAFWDGAQMTYGDGSANSRPLVSLDVAGHEMSHGVTEAVAGLVYSGESGGLNEATSDIFGNMVEFYANAPSDPGDYQVGEKININGNNTPLRYMYNPTLDGSSHGCWSTGTNGIDVHYSSGVGNHFFFNLAEGTGATAYGTSPLCGTAAPMTGIGRAKAEKIWFRALDVYFVSNTRYVNTAQPTNTARLHTLSAATDLYGLCSTEYKAVMAAWTAVNVVGSESCAANDFSVSVAPASLTIDPGASATTTVSTAVIRGTAEQVTFSTGPLPAGVTVSFNPPSVTAGGSTTLTVSSTA</sequence>
<keyword evidence="7" id="KW-0964">Secreted</keyword>
<dbReference type="InterPro" id="IPR001570">
    <property type="entry name" value="Peptidase_M4_C_domain"/>
</dbReference>
<comment type="caution">
    <text evidence="10">The sequence shown here is derived from an EMBL/GenBank/DDBJ whole genome shotgun (WGS) entry which is preliminary data.</text>
</comment>
<dbReference type="PRINTS" id="PR00730">
    <property type="entry name" value="THERMOLYSIN"/>
</dbReference>
<evidence type="ECO:0000256" key="5">
    <source>
        <dbReference type="ARBA" id="ARBA00022833"/>
    </source>
</evidence>
<gene>
    <name evidence="10" type="ORF">ACH4OY_32205</name>
</gene>
<dbReference type="SUPFAM" id="SSF55486">
    <property type="entry name" value="Metalloproteases ('zincins'), catalytic domain"/>
    <property type="match status" value="1"/>
</dbReference>
<evidence type="ECO:0000256" key="4">
    <source>
        <dbReference type="ARBA" id="ARBA00022801"/>
    </source>
</evidence>
<evidence type="ECO:0000256" key="7">
    <source>
        <dbReference type="RuleBase" id="RU366073"/>
    </source>
</evidence>
<evidence type="ECO:0000259" key="9">
    <source>
        <dbReference type="Pfam" id="PF02868"/>
    </source>
</evidence>
<feature type="domain" description="Peptidase M4 C-terminal" evidence="9">
    <location>
        <begin position="177"/>
        <end position="355"/>
    </location>
</feature>
<reference evidence="10 11" key="1">
    <citation type="submission" date="2024-10" db="EMBL/GenBank/DDBJ databases">
        <title>The Natural Products Discovery Center: Release of the First 8490 Sequenced Strains for Exploring Actinobacteria Biosynthetic Diversity.</title>
        <authorList>
            <person name="Kalkreuter E."/>
            <person name="Kautsar S.A."/>
            <person name="Yang D."/>
            <person name="Bader C.D."/>
            <person name="Teijaro C.N."/>
            <person name="Fluegel L."/>
            <person name="Davis C.M."/>
            <person name="Simpson J.R."/>
            <person name="Lauterbach L."/>
            <person name="Steele A.D."/>
            <person name="Gui C."/>
            <person name="Meng S."/>
            <person name="Li G."/>
            <person name="Viehrig K."/>
            <person name="Ye F."/>
            <person name="Su P."/>
            <person name="Kiefer A.F."/>
            <person name="Nichols A."/>
            <person name="Cepeda A.J."/>
            <person name="Yan W."/>
            <person name="Fan B."/>
            <person name="Jiang Y."/>
            <person name="Adhikari A."/>
            <person name="Zheng C.-J."/>
            <person name="Schuster L."/>
            <person name="Cowan T.M."/>
            <person name="Smanski M.J."/>
            <person name="Chevrette M.G."/>
            <person name="De Carvalho L.P.S."/>
            <person name="Shen B."/>
        </authorList>
    </citation>
    <scope>NUCLEOTIDE SEQUENCE [LARGE SCALE GENOMIC DNA]</scope>
    <source>
        <strain evidence="10 11">NPDC021253</strain>
    </source>
</reference>
<comment type="function">
    <text evidence="7">Extracellular zinc metalloprotease.</text>
</comment>
<keyword evidence="4 7" id="KW-0378">Hydrolase</keyword>
<evidence type="ECO:0000256" key="2">
    <source>
        <dbReference type="ARBA" id="ARBA00022670"/>
    </source>
</evidence>
<comment type="subcellular location">
    <subcellularLocation>
        <location evidence="7">Secreted</location>
    </subcellularLocation>
</comment>
<name>A0ABW7SUA2_9ACTN</name>
<dbReference type="EMBL" id="JBIRPU010000090">
    <property type="protein sequence ID" value="MFI0797295.1"/>
    <property type="molecule type" value="Genomic_DNA"/>
</dbReference>
<feature type="non-terminal residue" evidence="10">
    <location>
        <position position="1"/>
    </location>
</feature>
<dbReference type="Pfam" id="PF01447">
    <property type="entry name" value="Peptidase_M4"/>
    <property type="match status" value="1"/>
</dbReference>
<keyword evidence="3" id="KW-0479">Metal-binding</keyword>
<dbReference type="InterPro" id="IPR013856">
    <property type="entry name" value="Peptidase_M4_domain"/>
</dbReference>
<keyword evidence="5 7" id="KW-0862">Zinc</keyword>
<evidence type="ECO:0000256" key="1">
    <source>
        <dbReference type="ARBA" id="ARBA00009388"/>
    </source>
</evidence>
<accession>A0ABW7SUA2</accession>
<evidence type="ECO:0000256" key="3">
    <source>
        <dbReference type="ARBA" id="ARBA00022723"/>
    </source>
</evidence>
<keyword evidence="2 7" id="KW-0645">Protease</keyword>
<dbReference type="PANTHER" id="PTHR33794">
    <property type="entry name" value="BACILLOLYSIN"/>
    <property type="match status" value="1"/>
</dbReference>
<dbReference type="InterPro" id="IPR027268">
    <property type="entry name" value="Peptidase_M4/M1_CTD_sf"/>
</dbReference>
<dbReference type="Proteomes" id="UP001611075">
    <property type="component" value="Unassembled WGS sequence"/>
</dbReference>